<accession>A0A085A7K3</accession>
<dbReference type="EMBL" id="JMTB01000085">
    <property type="protein sequence ID" value="KFC06198.1"/>
    <property type="molecule type" value="Genomic_DNA"/>
</dbReference>
<name>A0A085A7K3_9ENTR</name>
<evidence type="ECO:0000256" key="1">
    <source>
        <dbReference type="SAM" id="MobiDB-lite"/>
    </source>
</evidence>
<keyword evidence="4" id="KW-1185">Reference proteome</keyword>
<dbReference type="Gene3D" id="2.60.40.1090">
    <property type="entry name" value="Fimbrial-type adhesion domain"/>
    <property type="match status" value="1"/>
</dbReference>
<dbReference type="AlphaFoldDB" id="A0A085A7K3"/>
<dbReference type="InterPro" id="IPR036937">
    <property type="entry name" value="Adhesion_dom_fimbrial_sf"/>
</dbReference>
<dbReference type="Pfam" id="PF00419">
    <property type="entry name" value="Fimbrial"/>
    <property type="match status" value="1"/>
</dbReference>
<dbReference type="InterPro" id="IPR000259">
    <property type="entry name" value="Adhesion_dom_fimbrial"/>
</dbReference>
<dbReference type="InterPro" id="IPR008966">
    <property type="entry name" value="Adhesion_dom_sf"/>
</dbReference>
<proteinExistence type="predicted"/>
<reference evidence="4" key="1">
    <citation type="submission" date="2014-05" db="EMBL/GenBank/DDBJ databases">
        <title>ATOL: Assembling a taxonomically balanced genome-scale reconstruction of the evolutionary history of the Enterobacteriaceae.</title>
        <authorList>
            <person name="Plunkett G. III"/>
            <person name="Neeno-Eckwall E.C."/>
            <person name="Glasner J.D."/>
            <person name="Perna N.T."/>
        </authorList>
    </citation>
    <scope>NUCLEOTIDE SEQUENCE [LARGE SCALE GENOMIC DNA]</scope>
    <source>
        <strain evidence="4">ATCC 49490</strain>
    </source>
</reference>
<sequence>MMRFTQKISRAGLILLTLLAASLPLKSFALSCKEAGTNSIRQVITLDKPIVVSTSSLAAGSLLWRSQTFSSTFRCEDTDGYPKGEDAYLYWDPTTQMQSIHKSLEVGVTYHSVDYKPSPSSKTLVGPGTTCRPDGRGGCRSPAQSQTVTVEYSVYIKATGQQPPQNGQITDNSQYALFQVDGIGGLNNRPNSNFRAYIAGLGNIRFISCNPQVTVVANNGTVVNFGKIPARNAVTGKIEKQVPFSVQANLTGAGQDCQGQTLMASFSTTYPTQDTTTILPTTNSGFGILISPADNPTRWIPLKTPVPLGYVNGSVMSTNFLASLKWLSATPKEGVFNASANIDVTFK</sequence>
<evidence type="ECO:0000259" key="2">
    <source>
        <dbReference type="Pfam" id="PF00419"/>
    </source>
</evidence>
<dbReference type="GO" id="GO:0007155">
    <property type="term" value="P:cell adhesion"/>
    <property type="evidence" value="ECO:0007669"/>
    <property type="project" value="InterPro"/>
</dbReference>
<dbReference type="GO" id="GO:0009289">
    <property type="term" value="C:pilus"/>
    <property type="evidence" value="ECO:0007669"/>
    <property type="project" value="InterPro"/>
</dbReference>
<comment type="caution">
    <text evidence="3">The sequence shown here is derived from an EMBL/GenBank/DDBJ whole genome shotgun (WGS) entry which is preliminary data.</text>
</comment>
<dbReference type="Proteomes" id="UP000028630">
    <property type="component" value="Unassembled WGS sequence"/>
</dbReference>
<evidence type="ECO:0000313" key="3">
    <source>
        <dbReference type="EMBL" id="KFC06198.1"/>
    </source>
</evidence>
<dbReference type="eggNOG" id="COG3539">
    <property type="taxonomic scope" value="Bacteria"/>
</dbReference>
<gene>
    <name evidence="3" type="primary">etfD</name>
    <name evidence="3" type="ORF">GTGU_02719</name>
</gene>
<feature type="region of interest" description="Disordered" evidence="1">
    <location>
        <begin position="119"/>
        <end position="143"/>
    </location>
</feature>
<evidence type="ECO:0000313" key="4">
    <source>
        <dbReference type="Proteomes" id="UP000028630"/>
    </source>
</evidence>
<dbReference type="SUPFAM" id="SSF49401">
    <property type="entry name" value="Bacterial adhesins"/>
    <property type="match status" value="1"/>
</dbReference>
<protein>
    <submittedName>
        <fullName evidence="3">Putative exported protein</fullName>
    </submittedName>
</protein>
<organism evidence="3 4">
    <name type="scientific">Trabulsiella guamensis ATCC 49490</name>
    <dbReference type="NCBI Taxonomy" id="1005994"/>
    <lineage>
        <taxon>Bacteria</taxon>
        <taxon>Pseudomonadati</taxon>
        <taxon>Pseudomonadota</taxon>
        <taxon>Gammaproteobacteria</taxon>
        <taxon>Enterobacterales</taxon>
        <taxon>Enterobacteriaceae</taxon>
        <taxon>Trabulsiella</taxon>
    </lineage>
</organism>
<feature type="domain" description="Fimbrial-type adhesion" evidence="2">
    <location>
        <begin position="218"/>
        <end position="346"/>
    </location>
</feature>